<feature type="chain" id="PRO_5036408184" evidence="1">
    <location>
        <begin position="17"/>
        <end position="66"/>
    </location>
</feature>
<name>A0A811JQ94_9BILA</name>
<keyword evidence="3" id="KW-1185">Reference proteome</keyword>
<evidence type="ECO:0000313" key="3">
    <source>
        <dbReference type="Proteomes" id="UP000614601"/>
    </source>
</evidence>
<dbReference type="AlphaFoldDB" id="A0A811JQ94"/>
<sequence>MGWSWRYLILLTSVLAQNESYTKETIQPGGIEHYLEFYIVRASLDSTSTPLLLLSMNLSIQTNYSG</sequence>
<reference evidence="2" key="1">
    <citation type="submission" date="2020-09" db="EMBL/GenBank/DDBJ databases">
        <authorList>
            <person name="Kikuchi T."/>
        </authorList>
    </citation>
    <scope>NUCLEOTIDE SEQUENCE</scope>
    <source>
        <strain evidence="2">SH1</strain>
    </source>
</reference>
<dbReference type="Proteomes" id="UP000783686">
    <property type="component" value="Unassembled WGS sequence"/>
</dbReference>
<dbReference type="Proteomes" id="UP000614601">
    <property type="component" value="Unassembled WGS sequence"/>
</dbReference>
<dbReference type="EMBL" id="CAJFCW020000001">
    <property type="protein sequence ID" value="CAG9077584.1"/>
    <property type="molecule type" value="Genomic_DNA"/>
</dbReference>
<organism evidence="2 3">
    <name type="scientific">Bursaphelenchus okinawaensis</name>
    <dbReference type="NCBI Taxonomy" id="465554"/>
    <lineage>
        <taxon>Eukaryota</taxon>
        <taxon>Metazoa</taxon>
        <taxon>Ecdysozoa</taxon>
        <taxon>Nematoda</taxon>
        <taxon>Chromadorea</taxon>
        <taxon>Rhabditida</taxon>
        <taxon>Tylenchina</taxon>
        <taxon>Tylenchomorpha</taxon>
        <taxon>Aphelenchoidea</taxon>
        <taxon>Aphelenchoididae</taxon>
        <taxon>Bursaphelenchus</taxon>
    </lineage>
</organism>
<feature type="signal peptide" evidence="1">
    <location>
        <begin position="1"/>
        <end position="16"/>
    </location>
</feature>
<comment type="caution">
    <text evidence="2">The sequence shown here is derived from an EMBL/GenBank/DDBJ whole genome shotgun (WGS) entry which is preliminary data.</text>
</comment>
<evidence type="ECO:0000256" key="1">
    <source>
        <dbReference type="SAM" id="SignalP"/>
    </source>
</evidence>
<dbReference type="EMBL" id="CAJFDH010000001">
    <property type="protein sequence ID" value="CAD5205474.1"/>
    <property type="molecule type" value="Genomic_DNA"/>
</dbReference>
<keyword evidence="1" id="KW-0732">Signal</keyword>
<proteinExistence type="predicted"/>
<evidence type="ECO:0000313" key="2">
    <source>
        <dbReference type="EMBL" id="CAD5205474.1"/>
    </source>
</evidence>
<accession>A0A811JQ94</accession>
<gene>
    <name evidence="2" type="ORF">BOKJ2_LOCUS158</name>
</gene>
<protein>
    <submittedName>
        <fullName evidence="2">Uncharacterized protein</fullName>
    </submittedName>
</protein>